<sequence length="292" mass="34256">MPAPYSYDLRQKAVKAVKRGYKKVNVCRLFKISRNTLDLWLKREKETGEYAAIANKQGRHSKIEDEEKFKSFVKENKGKTQKRMAELWGNNITQQNISYTCKKLGITRKKNYGYQERNEIEREAFREKVILIEKKKRVYLDEAGFDNRDDYPYGYSPKGERCYDLKCGKKRERVSWIGALKEGKILAPLTFEGCCNRDLFEAWLSQSLVPQLEPGDIIILDNATFHKGETIREIVEEAGCELWYLPAYSPDLNKIENWWSVLKTWMKQMLPEFETVRECVDAAFKKCPNVFA</sequence>
<gene>
    <name evidence="3" type="ordered locus">PCC7424_3103</name>
</gene>
<dbReference type="SUPFAM" id="SSF46689">
    <property type="entry name" value="Homeodomain-like"/>
    <property type="match status" value="1"/>
</dbReference>
<dbReference type="Pfam" id="PF13358">
    <property type="entry name" value="DDE_3"/>
    <property type="match status" value="1"/>
</dbReference>
<evidence type="ECO:0000259" key="2">
    <source>
        <dbReference type="Pfam" id="PF13358"/>
    </source>
</evidence>
<dbReference type="InterPro" id="IPR012337">
    <property type="entry name" value="RNaseH-like_sf"/>
</dbReference>
<dbReference type="STRING" id="65393.PCC7424_3103"/>
<dbReference type="InterPro" id="IPR002622">
    <property type="entry name" value="Transposase_14"/>
</dbReference>
<dbReference type="GO" id="GO:0003676">
    <property type="term" value="F:nucleic acid binding"/>
    <property type="evidence" value="ECO:0007669"/>
    <property type="project" value="InterPro"/>
</dbReference>
<dbReference type="NCBIfam" id="NF033545">
    <property type="entry name" value="transpos_IS630"/>
    <property type="match status" value="1"/>
</dbReference>
<protein>
    <recommendedName>
        <fullName evidence="5">Transposase</fullName>
    </recommendedName>
</protein>
<reference evidence="4" key="1">
    <citation type="journal article" date="2011" name="MBio">
        <title>Novel metabolic attributes of the genus Cyanothece, comprising a group of unicellular nitrogen-fixing Cyanobacteria.</title>
        <authorList>
            <person name="Bandyopadhyay A."/>
            <person name="Elvitigala T."/>
            <person name="Welsh E."/>
            <person name="Stockel J."/>
            <person name="Liberton M."/>
            <person name="Min H."/>
            <person name="Sherman L.A."/>
            <person name="Pakrasi H.B."/>
        </authorList>
    </citation>
    <scope>NUCLEOTIDE SEQUENCE [LARGE SCALE GENOMIC DNA]</scope>
    <source>
        <strain evidence="4">PCC 7424</strain>
    </source>
</reference>
<dbReference type="Pfam" id="PF01710">
    <property type="entry name" value="HTH_Tnp_IS630"/>
    <property type="match status" value="1"/>
</dbReference>
<evidence type="ECO:0000313" key="3">
    <source>
        <dbReference type="EMBL" id="ACK71505.1"/>
    </source>
</evidence>
<dbReference type="Proteomes" id="UP000002384">
    <property type="component" value="Chromosome"/>
</dbReference>
<dbReference type="HOGENOM" id="CLU_056788_5_0_3"/>
<dbReference type="PANTHER" id="PTHR46564:SF1">
    <property type="entry name" value="TRANSPOSASE"/>
    <property type="match status" value="1"/>
</dbReference>
<evidence type="ECO:0000259" key="1">
    <source>
        <dbReference type="Pfam" id="PF01710"/>
    </source>
</evidence>
<dbReference type="KEGG" id="cyc:PCC7424_3103"/>
<dbReference type="EMBL" id="CP001291">
    <property type="protein sequence ID" value="ACK71505.1"/>
    <property type="molecule type" value="Genomic_DNA"/>
</dbReference>
<dbReference type="PANTHER" id="PTHR46564">
    <property type="entry name" value="TRANSPOSASE"/>
    <property type="match status" value="1"/>
</dbReference>
<dbReference type="InterPro" id="IPR036397">
    <property type="entry name" value="RNaseH_sf"/>
</dbReference>
<feature type="domain" description="Transposase Synechocystis PCC 6803" evidence="1">
    <location>
        <begin position="5"/>
        <end position="122"/>
    </location>
</feature>
<evidence type="ECO:0000313" key="4">
    <source>
        <dbReference type="Proteomes" id="UP000002384"/>
    </source>
</evidence>
<dbReference type="SUPFAM" id="SSF53098">
    <property type="entry name" value="Ribonuclease H-like"/>
    <property type="match status" value="1"/>
</dbReference>
<dbReference type="Gene3D" id="3.30.420.10">
    <property type="entry name" value="Ribonuclease H-like superfamily/Ribonuclease H"/>
    <property type="match status" value="1"/>
</dbReference>
<dbReference type="InterPro" id="IPR009057">
    <property type="entry name" value="Homeodomain-like_sf"/>
</dbReference>
<accession>B7KBE9</accession>
<feature type="domain" description="Tc1-like transposase DDE" evidence="2">
    <location>
        <begin position="138"/>
        <end position="274"/>
    </location>
</feature>
<dbReference type="InterPro" id="IPR038717">
    <property type="entry name" value="Tc1-like_DDE_dom"/>
</dbReference>
<dbReference type="AlphaFoldDB" id="B7KBE9"/>
<dbReference type="InterPro" id="IPR047655">
    <property type="entry name" value="Transpos_IS630-like"/>
</dbReference>
<proteinExistence type="predicted"/>
<name>B7KBE9_GLOC7</name>
<evidence type="ECO:0008006" key="5">
    <source>
        <dbReference type="Google" id="ProtNLM"/>
    </source>
</evidence>
<organism evidence="3 4">
    <name type="scientific">Gloeothece citriformis (strain PCC 7424)</name>
    <name type="common">Cyanothece sp. (strain PCC 7424)</name>
    <dbReference type="NCBI Taxonomy" id="65393"/>
    <lineage>
        <taxon>Bacteria</taxon>
        <taxon>Bacillati</taxon>
        <taxon>Cyanobacteriota</taxon>
        <taxon>Cyanophyceae</taxon>
        <taxon>Oscillatoriophycideae</taxon>
        <taxon>Chroococcales</taxon>
        <taxon>Aphanothecaceae</taxon>
        <taxon>Gloeothece</taxon>
        <taxon>Gloeothece citriformis</taxon>
    </lineage>
</organism>
<dbReference type="eggNOG" id="COG3335">
    <property type="taxonomic scope" value="Bacteria"/>
</dbReference>
<keyword evidence="4" id="KW-1185">Reference proteome</keyword>